<feature type="region of interest" description="Disordered" evidence="1">
    <location>
        <begin position="1"/>
        <end position="33"/>
    </location>
</feature>
<organism evidence="2 3">
    <name type="scientific">Diploptera punctata</name>
    <name type="common">Pacific beetle cockroach</name>
    <dbReference type="NCBI Taxonomy" id="6984"/>
    <lineage>
        <taxon>Eukaryota</taxon>
        <taxon>Metazoa</taxon>
        <taxon>Ecdysozoa</taxon>
        <taxon>Arthropoda</taxon>
        <taxon>Hexapoda</taxon>
        <taxon>Insecta</taxon>
        <taxon>Pterygota</taxon>
        <taxon>Neoptera</taxon>
        <taxon>Polyneoptera</taxon>
        <taxon>Dictyoptera</taxon>
        <taxon>Blattodea</taxon>
        <taxon>Blaberoidea</taxon>
        <taxon>Blaberidae</taxon>
        <taxon>Diplopterinae</taxon>
        <taxon>Diploptera</taxon>
    </lineage>
</organism>
<feature type="compositionally biased region" description="Low complexity" evidence="1">
    <location>
        <begin position="62"/>
        <end position="79"/>
    </location>
</feature>
<accession>A0AAD8EJY0</accession>
<dbReference type="EMBL" id="JASPKZ010003795">
    <property type="protein sequence ID" value="KAJ9592961.1"/>
    <property type="molecule type" value="Genomic_DNA"/>
</dbReference>
<feature type="non-terminal residue" evidence="2">
    <location>
        <position position="1"/>
    </location>
</feature>
<dbReference type="Proteomes" id="UP001233999">
    <property type="component" value="Unassembled WGS sequence"/>
</dbReference>
<feature type="compositionally biased region" description="Polar residues" evidence="1">
    <location>
        <begin position="16"/>
        <end position="26"/>
    </location>
</feature>
<protein>
    <submittedName>
        <fullName evidence="2">Uncharacterized protein</fullName>
    </submittedName>
</protein>
<evidence type="ECO:0000313" key="2">
    <source>
        <dbReference type="EMBL" id="KAJ9592961.1"/>
    </source>
</evidence>
<gene>
    <name evidence="2" type="ORF">L9F63_015385</name>
</gene>
<reference evidence="2" key="1">
    <citation type="journal article" date="2023" name="IScience">
        <title>Live-bearing cockroach genome reveals convergent evolutionary mechanisms linked to viviparity in insects and beyond.</title>
        <authorList>
            <person name="Fouks B."/>
            <person name="Harrison M.C."/>
            <person name="Mikhailova A.A."/>
            <person name="Marchal E."/>
            <person name="English S."/>
            <person name="Carruthers M."/>
            <person name="Jennings E.C."/>
            <person name="Chiamaka E.L."/>
            <person name="Frigard R.A."/>
            <person name="Pippel M."/>
            <person name="Attardo G.M."/>
            <person name="Benoit J.B."/>
            <person name="Bornberg-Bauer E."/>
            <person name="Tobe S.S."/>
        </authorList>
    </citation>
    <scope>NUCLEOTIDE SEQUENCE</scope>
    <source>
        <strain evidence="2">Stay&amp;Tobe</strain>
    </source>
</reference>
<sequence length="168" mass="18053">MTSDVRSSTPPPPPATSGNMQSQTPMVTARPRSLMEQLLVAKMEKAGACLTSGSPPSPLPPALLLRTDSTDSASSLSSTSSDVCRCDDCLLGIADLYVTDPDDDSRRKKTKIMLTSVIINHFNMLRSNDDVQILLTVSSDRVEFKLRFFPDVSPETASGSLKTMANTG</sequence>
<comment type="caution">
    <text evidence="2">The sequence shown here is derived from an EMBL/GenBank/DDBJ whole genome shotgun (WGS) entry which is preliminary data.</text>
</comment>
<reference evidence="2" key="2">
    <citation type="submission" date="2023-05" db="EMBL/GenBank/DDBJ databases">
        <authorList>
            <person name="Fouks B."/>
        </authorList>
    </citation>
    <scope>NUCLEOTIDE SEQUENCE</scope>
    <source>
        <strain evidence="2">Stay&amp;Tobe</strain>
        <tissue evidence="2">Testes</tissue>
    </source>
</reference>
<evidence type="ECO:0000313" key="3">
    <source>
        <dbReference type="Proteomes" id="UP001233999"/>
    </source>
</evidence>
<proteinExistence type="predicted"/>
<feature type="region of interest" description="Disordered" evidence="1">
    <location>
        <begin position="49"/>
        <end position="79"/>
    </location>
</feature>
<dbReference type="AlphaFoldDB" id="A0AAD8EJY0"/>
<keyword evidence="3" id="KW-1185">Reference proteome</keyword>
<name>A0AAD8EJY0_DIPPU</name>
<evidence type="ECO:0000256" key="1">
    <source>
        <dbReference type="SAM" id="MobiDB-lite"/>
    </source>
</evidence>